<proteinExistence type="predicted"/>
<feature type="transmembrane region" description="Helical" evidence="1">
    <location>
        <begin position="43"/>
        <end position="67"/>
    </location>
</feature>
<feature type="transmembrane region" description="Helical" evidence="1">
    <location>
        <begin position="79"/>
        <end position="102"/>
    </location>
</feature>
<reference evidence="3" key="2">
    <citation type="journal article" date="2020" name="Plant Dis.">
        <title>A Grain Rot of Rice in Iran Caused by a Xanthomonas Strain Closely Related to X. sacchari.</title>
        <authorList>
            <person name="Mirghasempour S.A."/>
            <person name="Huang S."/>
            <person name="Studholme D.J."/>
            <person name="Brady C.L."/>
        </authorList>
    </citation>
    <scope>NUCLEOTIDE SEQUENCE</scope>
    <source>
        <strain evidence="3">SAM114</strain>
    </source>
</reference>
<evidence type="ECO:0000313" key="4">
    <source>
        <dbReference type="Proteomes" id="UP000437931"/>
    </source>
</evidence>
<dbReference type="EMBL" id="WJPM01000009">
    <property type="protein sequence ID" value="MRH75337.1"/>
    <property type="molecule type" value="Genomic_DNA"/>
</dbReference>
<dbReference type="AlphaFoldDB" id="A0A6N7QEI6"/>
<reference evidence="4 5" key="1">
    <citation type="submission" date="2019-11" db="EMBL/GenBank/DDBJ databases">
        <title>First report of rice panicle blight caused by Xanthomonas sp. in Iran.</title>
        <authorList>
            <person name="Mirghasempour S.A."/>
            <person name="Huang S."/>
            <person name="Brady C.L."/>
            <person name="Studholme D.J."/>
        </authorList>
    </citation>
    <scope>NUCLEOTIDE SEQUENCE [LARGE SCALE GENOMIC DNA]</scope>
    <source>
        <strain evidence="2 5">ASD011</strain>
        <strain evidence="4">SAM114</strain>
    </source>
</reference>
<protein>
    <recommendedName>
        <fullName evidence="6">Transmembrane protein</fullName>
    </recommendedName>
</protein>
<keyword evidence="1" id="KW-0472">Membrane</keyword>
<evidence type="ECO:0000313" key="5">
    <source>
        <dbReference type="Proteomes" id="UP000439314"/>
    </source>
</evidence>
<evidence type="ECO:0000313" key="3">
    <source>
        <dbReference type="EMBL" id="MRH75337.1"/>
    </source>
</evidence>
<evidence type="ECO:0000313" key="2">
    <source>
        <dbReference type="EMBL" id="MRH01226.1"/>
    </source>
</evidence>
<feature type="transmembrane region" description="Helical" evidence="1">
    <location>
        <begin position="13"/>
        <end position="31"/>
    </location>
</feature>
<accession>A0A6N7QEI6</accession>
<dbReference type="Proteomes" id="UP000437931">
    <property type="component" value="Unassembled WGS sequence"/>
</dbReference>
<evidence type="ECO:0000256" key="1">
    <source>
        <dbReference type="SAM" id="Phobius"/>
    </source>
</evidence>
<name>A0A6N7QEI6_9XANT</name>
<keyword evidence="4" id="KW-1185">Reference proteome</keyword>
<comment type="caution">
    <text evidence="2">The sequence shown here is derived from an EMBL/GenBank/DDBJ whole genome shotgun (WGS) entry which is preliminary data.</text>
</comment>
<sequence length="114" mass="12261">MDESLMLQVLTRLLTQLPLALVYVVGLALLFTRRPGRARTLGICGLAILLLALGLGLALWFVPMWLISQGHSYSSISSLLGIVNGAVALIFAVGMLLLVLALRFAMPPRVANPH</sequence>
<keyword evidence="1" id="KW-1133">Transmembrane helix</keyword>
<evidence type="ECO:0008006" key="6">
    <source>
        <dbReference type="Google" id="ProtNLM"/>
    </source>
</evidence>
<gene>
    <name evidence="2" type="ORF">GIY21_13100</name>
    <name evidence="3" type="ORF">GIY22_11950</name>
</gene>
<keyword evidence="1" id="KW-0812">Transmembrane</keyword>
<dbReference type="Proteomes" id="UP000439314">
    <property type="component" value="Unassembled WGS sequence"/>
</dbReference>
<organism evidence="2 5">
    <name type="scientific">Xanthomonas sontii</name>
    <dbReference type="NCBI Taxonomy" id="2650745"/>
    <lineage>
        <taxon>Bacteria</taxon>
        <taxon>Pseudomonadati</taxon>
        <taxon>Pseudomonadota</taxon>
        <taxon>Gammaproteobacteria</taxon>
        <taxon>Lysobacterales</taxon>
        <taxon>Lysobacteraceae</taxon>
        <taxon>Xanthomonas</taxon>
    </lineage>
</organism>
<dbReference type="EMBL" id="WJPN01000010">
    <property type="protein sequence ID" value="MRH01226.1"/>
    <property type="molecule type" value="Genomic_DNA"/>
</dbReference>